<keyword evidence="2 5" id="KW-0812">Transmembrane</keyword>
<feature type="transmembrane region" description="Helical" evidence="5">
    <location>
        <begin position="93"/>
        <end position="111"/>
    </location>
</feature>
<evidence type="ECO:0000256" key="4">
    <source>
        <dbReference type="ARBA" id="ARBA00023136"/>
    </source>
</evidence>
<dbReference type="PANTHER" id="PTHR23508">
    <property type="entry name" value="CARBOXYLIC ACID TRANSPORTER PROTEIN HOMOLOG"/>
    <property type="match status" value="1"/>
</dbReference>
<dbReference type="Proteomes" id="UP001589575">
    <property type="component" value="Unassembled WGS sequence"/>
</dbReference>
<dbReference type="PROSITE" id="PS50850">
    <property type="entry name" value="MFS"/>
    <property type="match status" value="1"/>
</dbReference>
<gene>
    <name evidence="7" type="ORF">ACFFX0_18345</name>
</gene>
<evidence type="ECO:0000259" key="6">
    <source>
        <dbReference type="PROSITE" id="PS50850"/>
    </source>
</evidence>
<dbReference type="PANTHER" id="PTHR23508:SF10">
    <property type="entry name" value="CARBOXYLIC ACID TRANSPORTER PROTEIN HOMOLOG"/>
    <property type="match status" value="1"/>
</dbReference>
<evidence type="ECO:0000313" key="7">
    <source>
        <dbReference type="EMBL" id="MFB9073057.1"/>
    </source>
</evidence>
<evidence type="ECO:0000256" key="1">
    <source>
        <dbReference type="ARBA" id="ARBA00004651"/>
    </source>
</evidence>
<reference evidence="7 8" key="1">
    <citation type="submission" date="2024-09" db="EMBL/GenBank/DDBJ databases">
        <authorList>
            <person name="Sun Q."/>
            <person name="Mori K."/>
        </authorList>
    </citation>
    <scope>NUCLEOTIDE SEQUENCE [LARGE SCALE GENOMIC DNA]</scope>
    <source>
        <strain evidence="7 8">CCM 7609</strain>
    </source>
</reference>
<evidence type="ECO:0000256" key="3">
    <source>
        <dbReference type="ARBA" id="ARBA00022989"/>
    </source>
</evidence>
<feature type="transmembrane region" description="Helical" evidence="5">
    <location>
        <begin position="265"/>
        <end position="285"/>
    </location>
</feature>
<evidence type="ECO:0000256" key="2">
    <source>
        <dbReference type="ARBA" id="ARBA00022692"/>
    </source>
</evidence>
<feature type="transmembrane region" description="Helical" evidence="5">
    <location>
        <begin position="355"/>
        <end position="373"/>
    </location>
</feature>
<name>A0ABV5G297_9MICC</name>
<dbReference type="EMBL" id="JBHMFI010000001">
    <property type="protein sequence ID" value="MFB9073057.1"/>
    <property type="molecule type" value="Genomic_DNA"/>
</dbReference>
<dbReference type="InterPro" id="IPR036259">
    <property type="entry name" value="MFS_trans_sf"/>
</dbReference>
<dbReference type="InterPro" id="IPR005828">
    <property type="entry name" value="MFS_sugar_transport-like"/>
</dbReference>
<dbReference type="PROSITE" id="PS00217">
    <property type="entry name" value="SUGAR_TRANSPORT_2"/>
    <property type="match status" value="1"/>
</dbReference>
<keyword evidence="8" id="KW-1185">Reference proteome</keyword>
<protein>
    <submittedName>
        <fullName evidence="7">MFS transporter</fullName>
    </submittedName>
</protein>
<keyword evidence="3 5" id="KW-1133">Transmembrane helix</keyword>
<proteinExistence type="predicted"/>
<dbReference type="InterPro" id="IPR005829">
    <property type="entry name" value="Sugar_transporter_CS"/>
</dbReference>
<feature type="transmembrane region" description="Helical" evidence="5">
    <location>
        <begin position="180"/>
        <end position="197"/>
    </location>
</feature>
<comment type="caution">
    <text evidence="7">The sequence shown here is derived from an EMBL/GenBank/DDBJ whole genome shotgun (WGS) entry which is preliminary data.</text>
</comment>
<feature type="transmembrane region" description="Helical" evidence="5">
    <location>
        <begin position="421"/>
        <end position="441"/>
    </location>
</feature>
<dbReference type="SUPFAM" id="SSF103473">
    <property type="entry name" value="MFS general substrate transporter"/>
    <property type="match status" value="1"/>
</dbReference>
<feature type="transmembrane region" description="Helical" evidence="5">
    <location>
        <begin position="394"/>
        <end position="415"/>
    </location>
</feature>
<feature type="transmembrane region" description="Helical" evidence="5">
    <location>
        <begin position="117"/>
        <end position="139"/>
    </location>
</feature>
<feature type="transmembrane region" description="Helical" evidence="5">
    <location>
        <begin position="25"/>
        <end position="50"/>
    </location>
</feature>
<comment type="subcellular location">
    <subcellularLocation>
        <location evidence="1">Cell membrane</location>
        <topology evidence="1">Multi-pass membrane protein</topology>
    </subcellularLocation>
</comment>
<dbReference type="Pfam" id="PF00083">
    <property type="entry name" value="Sugar_tr"/>
    <property type="match status" value="1"/>
</dbReference>
<organism evidence="7 8">
    <name type="scientific">Citricoccus parietis</name>
    <dbReference type="NCBI Taxonomy" id="592307"/>
    <lineage>
        <taxon>Bacteria</taxon>
        <taxon>Bacillati</taxon>
        <taxon>Actinomycetota</taxon>
        <taxon>Actinomycetes</taxon>
        <taxon>Micrococcales</taxon>
        <taxon>Micrococcaceae</taxon>
        <taxon>Citricoccus</taxon>
    </lineage>
</organism>
<dbReference type="RefSeq" id="WP_378040764.1">
    <property type="nucleotide sequence ID" value="NZ_JBHLWH010000019.1"/>
</dbReference>
<feature type="transmembrane region" description="Helical" evidence="5">
    <location>
        <begin position="62"/>
        <end position="86"/>
    </location>
</feature>
<accession>A0ABV5G297</accession>
<feature type="transmembrane region" description="Helical" evidence="5">
    <location>
        <begin position="297"/>
        <end position="318"/>
    </location>
</feature>
<evidence type="ECO:0000256" key="5">
    <source>
        <dbReference type="SAM" id="Phobius"/>
    </source>
</evidence>
<evidence type="ECO:0000313" key="8">
    <source>
        <dbReference type="Proteomes" id="UP001589575"/>
    </source>
</evidence>
<feature type="transmembrane region" description="Helical" evidence="5">
    <location>
        <begin position="330"/>
        <end position="349"/>
    </location>
</feature>
<feature type="domain" description="Major facilitator superfamily (MFS) profile" evidence="6">
    <location>
        <begin position="28"/>
        <end position="445"/>
    </location>
</feature>
<feature type="transmembrane region" description="Helical" evidence="5">
    <location>
        <begin position="151"/>
        <end position="174"/>
    </location>
</feature>
<keyword evidence="4 5" id="KW-0472">Membrane</keyword>
<dbReference type="Gene3D" id="1.20.1250.20">
    <property type="entry name" value="MFS general substrate transporter like domains"/>
    <property type="match status" value="1"/>
</dbReference>
<sequence length="456" mass="49284">MAIEARAVKPDIGEVIDNLPFSRKYYIALAATMLAFMFDAFDTQIMALALPSVLEEWNLTTLVGGLIGSAALWGMAVGALTFGFLSDIYGRRIVMMITVLGIGVFTGLSALSTSFEMLIAFRFISGLFMGAMIPIDLAYIAEIAPKRRRGLLMAALGLTWPIGTILAALCAGALIPTAGWRWLFVVGVIPAFIALYIRRQVPESPRWLAKKGRHAEAVVAAQRLGAEITSVDDIDTSSDSDTGEKRNALKSFKLLFKPLYMRRTVGASLAFFLFQALTYGWSVWVPSILVMVLGYPLQSAIGAVILIYAVSIGGRLFFTLTADKLPRRLAFILAYALMAIAALTMSSLLGLGPEFGWIFLLVMMVYQFALDTNPLQVWVSELFPTEVRGLASSFASTVGRIGAATAPIIFGALMGAGLTNWVFYVIAAMCILSILVAVFVMKTETSGRSLADVGSV</sequence>
<dbReference type="InterPro" id="IPR020846">
    <property type="entry name" value="MFS_dom"/>
</dbReference>